<organism evidence="4 5">
    <name type="scientific">Peptidiphaga gingivicola</name>
    <dbReference type="NCBI Taxonomy" id="2741497"/>
    <lineage>
        <taxon>Bacteria</taxon>
        <taxon>Bacillati</taxon>
        <taxon>Actinomycetota</taxon>
        <taxon>Actinomycetes</taxon>
        <taxon>Actinomycetales</taxon>
        <taxon>Actinomycetaceae</taxon>
        <taxon>Peptidiphaga</taxon>
    </lineage>
</organism>
<keyword evidence="5" id="KW-1185">Reference proteome</keyword>
<dbReference type="RefSeq" id="WP_064232020.1">
    <property type="nucleotide sequence ID" value="NZ_LVZK01000003.1"/>
</dbReference>
<accession>A0A179B2A4</accession>
<reference evidence="4 5" key="1">
    <citation type="submission" date="2016-04" db="EMBL/GenBank/DDBJ databases">
        <title>Peptidophaga gingivicola gen. nov., sp. nov., isolated from human subgingival plaque.</title>
        <authorList>
            <person name="Beall C.J."/>
            <person name="Mokrzan E.M."/>
            <person name="Griffen A.L."/>
            <person name="Leys E.J."/>
        </authorList>
    </citation>
    <scope>NUCLEOTIDE SEQUENCE [LARGE SCALE GENOMIC DNA]</scope>
    <source>
        <strain evidence="4 5">BA112</strain>
    </source>
</reference>
<feature type="domain" description="ABC-three component systems C-terminal" evidence="3">
    <location>
        <begin position="269"/>
        <end position="395"/>
    </location>
</feature>
<sequence>MFLYELGSSDCRFKTLRFHEGMNVLLADKTQGSKLGDSRNGAGKTSFVRILRYLLGGKLDDSLKSAELAHFSFWGDLEMENAVDDLTRGVADVKRIERAVKPQTKVRVDGVSTSIDAWKLDVGQLFRLPADANRPTVGQLVSQLVRDYFGDPLKTFAAESAWESGARIGYLLGFTPEILAKAGEASALEKNRKALKKAIAEGALGNVSMNEPELRARLAKLRQRRLRLESKLSGFRVDEQYAEHQAEADRLTQAIRDLNDEGLVLEQRKRDLELAMQEERPTASSADMAKQLETMYVEIGIVLPDVVARRFEEVADFHSSVVRNRRLYLESERVSVLDRLKAIEAERRALDRRRADVMNLLNDSMALETFRNAERELAEVDSTVADLERRLELVQSVNDAGLRLRSITAEAEASVRTEMAEREEFIEEAISLFQQLGEEIYDDRDVSLLIDANKGVLKVTPEIDGDASSGIRGVKTFLLDVVCLVMAIKAGRAPRILVHDSLLFDSMDDRQVASCLNIGARLADDVGFQYIVTLNSDRLQAAEAEGFDRRDYAIDPVLTDAGEDGGLFGFRFK</sequence>
<evidence type="ECO:0000259" key="2">
    <source>
        <dbReference type="Pfam" id="PF10088"/>
    </source>
</evidence>
<evidence type="ECO:0000256" key="1">
    <source>
        <dbReference type="SAM" id="Coils"/>
    </source>
</evidence>
<dbReference type="OrthoDB" id="7314834at2"/>
<feature type="coiled-coil region" evidence="1">
    <location>
        <begin position="340"/>
        <end position="390"/>
    </location>
</feature>
<name>A0A179B2A4_9ACTO</name>
<feature type="domain" description="DUF2326" evidence="2">
    <location>
        <begin position="438"/>
        <end position="572"/>
    </location>
</feature>
<evidence type="ECO:0000259" key="3">
    <source>
        <dbReference type="Pfam" id="PF20275"/>
    </source>
</evidence>
<evidence type="ECO:0000313" key="5">
    <source>
        <dbReference type="Proteomes" id="UP000078368"/>
    </source>
</evidence>
<dbReference type="AlphaFoldDB" id="A0A179B2A4"/>
<evidence type="ECO:0000313" key="4">
    <source>
        <dbReference type="EMBL" id="OAP85449.1"/>
    </source>
</evidence>
<gene>
    <name evidence="4" type="ORF">A4H34_10240</name>
</gene>
<keyword evidence="1" id="KW-0175">Coiled coil</keyword>
<dbReference type="Pfam" id="PF10088">
    <property type="entry name" value="DUF2326"/>
    <property type="match status" value="1"/>
</dbReference>
<dbReference type="Proteomes" id="UP000078368">
    <property type="component" value="Unassembled WGS sequence"/>
</dbReference>
<proteinExistence type="predicted"/>
<dbReference type="STRING" id="1823756.A4H34_10240"/>
<dbReference type="InterPro" id="IPR018760">
    <property type="entry name" value="DUF2326"/>
</dbReference>
<dbReference type="Pfam" id="PF20275">
    <property type="entry name" value="CTD10"/>
    <property type="match status" value="1"/>
</dbReference>
<protein>
    <submittedName>
        <fullName evidence="4">Uncharacterized protein</fullName>
    </submittedName>
</protein>
<comment type="caution">
    <text evidence="4">The sequence shown here is derived from an EMBL/GenBank/DDBJ whole genome shotgun (WGS) entry which is preliminary data.</text>
</comment>
<dbReference type="InterPro" id="IPR027417">
    <property type="entry name" value="P-loop_NTPase"/>
</dbReference>
<feature type="coiled-coil region" evidence="1">
    <location>
        <begin position="211"/>
        <end position="275"/>
    </location>
</feature>
<dbReference type="EMBL" id="LVZK01000003">
    <property type="protein sequence ID" value="OAP85449.1"/>
    <property type="molecule type" value="Genomic_DNA"/>
</dbReference>
<dbReference type="Gene3D" id="3.40.50.300">
    <property type="entry name" value="P-loop containing nucleotide triphosphate hydrolases"/>
    <property type="match status" value="1"/>
</dbReference>
<dbReference type="InterPro" id="IPR046919">
    <property type="entry name" value="ABC-3C_CTD10"/>
</dbReference>